<proteinExistence type="predicted"/>
<protein>
    <submittedName>
        <fullName evidence="2">Uncharacterized protein</fullName>
    </submittedName>
</protein>
<keyword evidence="3" id="KW-1185">Reference proteome</keyword>
<dbReference type="AlphaFoldDB" id="A0AA87ZXU3"/>
<dbReference type="Proteomes" id="UP001187192">
    <property type="component" value="Unassembled WGS sequence"/>
</dbReference>
<feature type="region of interest" description="Disordered" evidence="1">
    <location>
        <begin position="1"/>
        <end position="27"/>
    </location>
</feature>
<name>A0AA87ZXU3_FICCA</name>
<evidence type="ECO:0000313" key="3">
    <source>
        <dbReference type="Proteomes" id="UP001187192"/>
    </source>
</evidence>
<evidence type="ECO:0000313" key="2">
    <source>
        <dbReference type="EMBL" id="GMN41989.1"/>
    </source>
</evidence>
<comment type="caution">
    <text evidence="2">The sequence shown here is derived from an EMBL/GenBank/DDBJ whole genome shotgun (WGS) entry which is preliminary data.</text>
</comment>
<organism evidence="2 3">
    <name type="scientific">Ficus carica</name>
    <name type="common">Common fig</name>
    <dbReference type="NCBI Taxonomy" id="3494"/>
    <lineage>
        <taxon>Eukaryota</taxon>
        <taxon>Viridiplantae</taxon>
        <taxon>Streptophyta</taxon>
        <taxon>Embryophyta</taxon>
        <taxon>Tracheophyta</taxon>
        <taxon>Spermatophyta</taxon>
        <taxon>Magnoliopsida</taxon>
        <taxon>eudicotyledons</taxon>
        <taxon>Gunneridae</taxon>
        <taxon>Pentapetalae</taxon>
        <taxon>rosids</taxon>
        <taxon>fabids</taxon>
        <taxon>Rosales</taxon>
        <taxon>Moraceae</taxon>
        <taxon>Ficeae</taxon>
        <taxon>Ficus</taxon>
    </lineage>
</organism>
<reference evidence="2" key="1">
    <citation type="submission" date="2023-07" db="EMBL/GenBank/DDBJ databases">
        <title>draft genome sequence of fig (Ficus carica).</title>
        <authorList>
            <person name="Takahashi T."/>
            <person name="Nishimura K."/>
        </authorList>
    </citation>
    <scope>NUCLEOTIDE SEQUENCE</scope>
</reference>
<accession>A0AA87ZXU3</accession>
<gene>
    <name evidence="2" type="ORF">TIFTF001_011227</name>
</gene>
<sequence>MAPPSPATTPRSPPPYADADTPPNADQIWLQGAGVGLVDVGSEVEGQVGIGRGD</sequence>
<evidence type="ECO:0000256" key="1">
    <source>
        <dbReference type="SAM" id="MobiDB-lite"/>
    </source>
</evidence>
<feature type="compositionally biased region" description="Pro residues" evidence="1">
    <location>
        <begin position="1"/>
        <end position="16"/>
    </location>
</feature>
<dbReference type="EMBL" id="BTGU01000013">
    <property type="protein sequence ID" value="GMN41989.1"/>
    <property type="molecule type" value="Genomic_DNA"/>
</dbReference>